<dbReference type="RefSeq" id="WP_169552992.1">
    <property type="nucleotide sequence ID" value="NZ_CP051677.1"/>
</dbReference>
<keyword evidence="2" id="KW-0328">Glycosyltransferase</keyword>
<dbReference type="GO" id="GO:0016810">
    <property type="term" value="F:hydrolase activity, acting on carbon-nitrogen (but not peptide) bonds"/>
    <property type="evidence" value="ECO:0007669"/>
    <property type="project" value="InterPro"/>
</dbReference>
<evidence type="ECO:0000256" key="1">
    <source>
        <dbReference type="ARBA" id="ARBA00006739"/>
    </source>
</evidence>
<reference evidence="7 8" key="1">
    <citation type="submission" date="2020-04" db="EMBL/GenBank/DDBJ databases">
        <title>Genome sequencing of novel species.</title>
        <authorList>
            <person name="Heo J."/>
            <person name="Kim S.-J."/>
            <person name="Kim J.-S."/>
            <person name="Hong S.-B."/>
            <person name="Kwon S.-W."/>
        </authorList>
    </citation>
    <scope>NUCLEOTIDE SEQUENCE [LARGE SCALE GENOMIC DNA]</scope>
    <source>
        <strain evidence="7 8">CJU-R4</strain>
    </source>
</reference>
<feature type="transmembrane region" description="Helical" evidence="4">
    <location>
        <begin position="992"/>
        <end position="1015"/>
    </location>
</feature>
<dbReference type="InterPro" id="IPR017853">
    <property type="entry name" value="GH"/>
</dbReference>
<dbReference type="PROSITE" id="PS51910">
    <property type="entry name" value="GH18_2"/>
    <property type="match status" value="1"/>
</dbReference>
<dbReference type="InterPro" id="IPR002509">
    <property type="entry name" value="NODB_dom"/>
</dbReference>
<comment type="similarity">
    <text evidence="1">Belongs to the glycosyltransferase 2 family.</text>
</comment>
<feature type="domain" description="NodB homology" evidence="5">
    <location>
        <begin position="479"/>
        <end position="667"/>
    </location>
</feature>
<evidence type="ECO:0000313" key="8">
    <source>
        <dbReference type="Proteomes" id="UP000501128"/>
    </source>
</evidence>
<dbReference type="PROSITE" id="PS51677">
    <property type="entry name" value="NODB"/>
    <property type="match status" value="1"/>
</dbReference>
<evidence type="ECO:0000259" key="5">
    <source>
        <dbReference type="PROSITE" id="PS51677"/>
    </source>
</evidence>
<dbReference type="SUPFAM" id="SSF53448">
    <property type="entry name" value="Nucleotide-diphospho-sugar transferases"/>
    <property type="match status" value="1"/>
</dbReference>
<feature type="domain" description="GH18" evidence="6">
    <location>
        <begin position="98"/>
        <end position="410"/>
    </location>
</feature>
<dbReference type="KEGG" id="srho:HH216_23025"/>
<dbReference type="SUPFAM" id="SSF88713">
    <property type="entry name" value="Glycoside hydrolase/deacetylase"/>
    <property type="match status" value="1"/>
</dbReference>
<dbReference type="InterPro" id="IPR011583">
    <property type="entry name" value="Chitinase_II/V-like_cat"/>
</dbReference>
<dbReference type="Gene3D" id="3.90.550.10">
    <property type="entry name" value="Spore Coat Polysaccharide Biosynthesis Protein SpsA, Chain A"/>
    <property type="match status" value="1"/>
</dbReference>
<keyword evidence="4" id="KW-1133">Transmembrane helix</keyword>
<dbReference type="CDD" id="cd06423">
    <property type="entry name" value="CESA_like"/>
    <property type="match status" value="1"/>
</dbReference>
<dbReference type="InterPro" id="IPR001173">
    <property type="entry name" value="Glyco_trans_2-like"/>
</dbReference>
<dbReference type="Proteomes" id="UP000501128">
    <property type="component" value="Chromosome"/>
</dbReference>
<dbReference type="InterPro" id="IPR001223">
    <property type="entry name" value="Glyco_hydro18_cat"/>
</dbReference>
<keyword evidence="3 7" id="KW-0808">Transferase</keyword>
<name>A0A7L5DUG8_9BACT</name>
<dbReference type="GO" id="GO:0005975">
    <property type="term" value="P:carbohydrate metabolic process"/>
    <property type="evidence" value="ECO:0007669"/>
    <property type="project" value="InterPro"/>
</dbReference>
<dbReference type="Pfam" id="PF01522">
    <property type="entry name" value="Polysacc_deac_1"/>
    <property type="match status" value="1"/>
</dbReference>
<dbReference type="Gene3D" id="3.20.20.80">
    <property type="entry name" value="Glycosidases"/>
    <property type="match status" value="1"/>
</dbReference>
<evidence type="ECO:0000256" key="2">
    <source>
        <dbReference type="ARBA" id="ARBA00022676"/>
    </source>
</evidence>
<organism evidence="7 8">
    <name type="scientific">Spirosoma rhododendri</name>
    <dbReference type="NCBI Taxonomy" id="2728024"/>
    <lineage>
        <taxon>Bacteria</taxon>
        <taxon>Pseudomonadati</taxon>
        <taxon>Bacteroidota</taxon>
        <taxon>Cytophagia</taxon>
        <taxon>Cytophagales</taxon>
        <taxon>Cytophagaceae</taxon>
        <taxon>Spirosoma</taxon>
    </lineage>
</organism>
<dbReference type="GO" id="GO:0008061">
    <property type="term" value="F:chitin binding"/>
    <property type="evidence" value="ECO:0007669"/>
    <property type="project" value="InterPro"/>
</dbReference>
<dbReference type="GO" id="GO:0016757">
    <property type="term" value="F:glycosyltransferase activity"/>
    <property type="evidence" value="ECO:0007669"/>
    <property type="project" value="UniProtKB-KW"/>
</dbReference>
<sequence>MEKHDKQVFYTPSRRRWRVFRGVLLVGMLGLLTVVGLIFWSIDERVFPKMPRLQDNETTFRKLAIVDSSQTDGAGSLGVPTNFRRHLPARHAPAKRAAIRAGFYVNWDAQSYQTLRDHIGQINMVMPEWLFVGNKAELQTDIDAQADSLLKAHPGVAVVPMISNFYQGNWRGKNVHRLLNHPARRRAFIAQVVAQLDKHHFQGVNIDFEELNEETNETLTDFVREMHAALHPKGYLVTIDTAPLNEDYDLPELREYVDYIVLMAYDQHFSTSAPGPVAPYQWIEYVLEETCKQIPSEQVILGVAGYGYDWPAKGEGVDITYQQAMARANRKSATPVRFDNQTYNLSFRYQDDAGKPHTVWFNDAASAYNVLRATEDYETAGAAIWRLGSEDVRTWDYYARNVSMPALTQKPMNWQQLQQVPALPSVDYQGEGDILDVDATPHAGRLKLEYDTTDQLISEERYLTLPTSYVVRKVGKADKTMVLSFDDGPDETYTPQILDILEREHVPASFFVIGLNAQRNLPLLQRMARSGYEIGNHTTLHPDLTTVSPRRLFFELNTCRRLIESITGRSTILFRPPYNADSEPNSASELRPIALAEQQHYYTIGESIDPLDWQAGVTPEQILTRIRQQENLGNIILLHDAGGDRSATVKALPAIIHYYKQHGYRFATLSQLMNRPDSELMPAAPVQQATLVTDRTLVQLIYYGQRTLTWLFLIGILLAMTRVLLLAGLALWQKKRQRPIQNPYTDLVSIIVPAYNEELNAVRTIESLLASTYANLEVVFVDDGSKDKTYDVVKRRFADDSRVQVLTKPNGGKASALNLGVGRANGAVVVCIDADTQLLPDAVGRLVAGFTDPAIGAVAGNVQVGNQRNALTRFQAIEYTTSQNFDRRAYAVLNCITVVPGAIGAFRRSAVLAVGGFTTDTLAEDCDLTIRLLRNGYRVDTCNEAIAVTEAPETLPMLIKQRVRWCYGVMQTVWKHRDLLFRRGRAGGANTAVGWLALPSLLLFQFGFPLLTLVAELQLALSFVTGTWGVVLTYFLAFLGVDAVVAMLAYRLEGRSLRSLWWLLPQRMAWRYLLFWVLIRSYLNALRGEVASWGVLKRTGQVVLTPAPALTPDLIAMPVQPPTQSE</sequence>
<dbReference type="Gene3D" id="3.10.50.10">
    <property type="match status" value="1"/>
</dbReference>
<feature type="transmembrane region" description="Helical" evidence="4">
    <location>
        <begin position="1027"/>
        <end position="1049"/>
    </location>
</feature>
<dbReference type="AlphaFoldDB" id="A0A7L5DUG8"/>
<dbReference type="InterPro" id="IPR011330">
    <property type="entry name" value="Glyco_hydro/deAcase_b/a-brl"/>
</dbReference>
<dbReference type="EMBL" id="CP051677">
    <property type="protein sequence ID" value="QJD80973.1"/>
    <property type="molecule type" value="Genomic_DNA"/>
</dbReference>
<proteinExistence type="inferred from homology"/>
<accession>A0A7L5DUG8</accession>
<dbReference type="Pfam" id="PF00704">
    <property type="entry name" value="Glyco_hydro_18"/>
    <property type="match status" value="1"/>
</dbReference>
<protein>
    <submittedName>
        <fullName evidence="7">Glycosyltransferase</fullName>
    </submittedName>
</protein>
<keyword evidence="4" id="KW-0472">Membrane</keyword>
<feature type="transmembrane region" description="Helical" evidence="4">
    <location>
        <begin position="20"/>
        <end position="42"/>
    </location>
</feature>
<dbReference type="Gene3D" id="3.20.20.370">
    <property type="entry name" value="Glycoside hydrolase/deacetylase"/>
    <property type="match status" value="1"/>
</dbReference>
<dbReference type="InterPro" id="IPR029044">
    <property type="entry name" value="Nucleotide-diphossugar_trans"/>
</dbReference>
<dbReference type="PANTHER" id="PTHR43630:SF1">
    <property type="entry name" value="POLY-BETA-1,6-N-ACETYL-D-GLUCOSAMINE SYNTHASE"/>
    <property type="match status" value="1"/>
</dbReference>
<gene>
    <name evidence="7" type="ORF">HH216_23025</name>
</gene>
<evidence type="ECO:0000256" key="3">
    <source>
        <dbReference type="ARBA" id="ARBA00022679"/>
    </source>
</evidence>
<dbReference type="Pfam" id="PF00535">
    <property type="entry name" value="Glycos_transf_2"/>
    <property type="match status" value="1"/>
</dbReference>
<dbReference type="SUPFAM" id="SSF51445">
    <property type="entry name" value="(Trans)glycosidases"/>
    <property type="match status" value="1"/>
</dbReference>
<dbReference type="InterPro" id="IPR029070">
    <property type="entry name" value="Chitinase_insertion_sf"/>
</dbReference>
<evidence type="ECO:0000256" key="4">
    <source>
        <dbReference type="SAM" id="Phobius"/>
    </source>
</evidence>
<dbReference type="SMART" id="SM00636">
    <property type="entry name" value="Glyco_18"/>
    <property type="match status" value="1"/>
</dbReference>
<evidence type="ECO:0000259" key="6">
    <source>
        <dbReference type="PROSITE" id="PS51910"/>
    </source>
</evidence>
<keyword evidence="4" id="KW-0812">Transmembrane</keyword>
<keyword evidence="8" id="KW-1185">Reference proteome</keyword>
<evidence type="ECO:0000313" key="7">
    <source>
        <dbReference type="EMBL" id="QJD80973.1"/>
    </source>
</evidence>
<dbReference type="PANTHER" id="PTHR43630">
    <property type="entry name" value="POLY-BETA-1,6-N-ACETYL-D-GLUCOSAMINE SYNTHASE"/>
    <property type="match status" value="1"/>
</dbReference>
<feature type="transmembrane region" description="Helical" evidence="4">
    <location>
        <begin position="708"/>
        <end position="732"/>
    </location>
</feature>